<feature type="region of interest" description="Disordered" evidence="1">
    <location>
        <begin position="141"/>
        <end position="229"/>
    </location>
</feature>
<sequence length="229" mass="25269">MATARGMKQGCESDSAGNLNGSIANGAQVHWLLDTIPSSELATAALLVCASIAGLGRLSSETNPPVSEARPEIPHSAGTDYLGSEQRDSRLIVNSTIDYLLAFQASKTHSLMTSCSFCRRRSFATGVVIGSQINEICSNAAQMGGGHDHQKDRDSRKRDLDGDRENNGVEHAWKERRKRDQEEEVEGVKRTREDDQNDEEKGDAKKQREDDVEVVKRDVKDRSSRAKRK</sequence>
<reference evidence="2" key="1">
    <citation type="submission" date="2023-04" db="EMBL/GenBank/DDBJ databases">
        <title>Black Yeasts Isolated from many extreme environments.</title>
        <authorList>
            <person name="Coleine C."/>
            <person name="Stajich J.E."/>
            <person name="Selbmann L."/>
        </authorList>
    </citation>
    <scope>NUCLEOTIDE SEQUENCE</scope>
    <source>
        <strain evidence="2">CCFEE 5312</strain>
    </source>
</reference>
<name>A0AAJ0DI52_9PEZI</name>
<accession>A0AAJ0DI52</accession>
<feature type="compositionally biased region" description="Basic and acidic residues" evidence="1">
    <location>
        <begin position="202"/>
        <end position="229"/>
    </location>
</feature>
<gene>
    <name evidence="2" type="ORF">LTR09_008492</name>
</gene>
<comment type="caution">
    <text evidence="2">The sequence shown here is derived from an EMBL/GenBank/DDBJ whole genome shotgun (WGS) entry which is preliminary data.</text>
</comment>
<dbReference type="EMBL" id="JAWDJX010000033">
    <property type="protein sequence ID" value="KAK3050342.1"/>
    <property type="molecule type" value="Genomic_DNA"/>
</dbReference>
<organism evidence="2 3">
    <name type="scientific">Extremus antarcticus</name>
    <dbReference type="NCBI Taxonomy" id="702011"/>
    <lineage>
        <taxon>Eukaryota</taxon>
        <taxon>Fungi</taxon>
        <taxon>Dikarya</taxon>
        <taxon>Ascomycota</taxon>
        <taxon>Pezizomycotina</taxon>
        <taxon>Dothideomycetes</taxon>
        <taxon>Dothideomycetidae</taxon>
        <taxon>Mycosphaerellales</taxon>
        <taxon>Extremaceae</taxon>
        <taxon>Extremus</taxon>
    </lineage>
</organism>
<evidence type="ECO:0000313" key="2">
    <source>
        <dbReference type="EMBL" id="KAK3050342.1"/>
    </source>
</evidence>
<evidence type="ECO:0000256" key="1">
    <source>
        <dbReference type="SAM" id="MobiDB-lite"/>
    </source>
</evidence>
<keyword evidence="3" id="KW-1185">Reference proteome</keyword>
<proteinExistence type="predicted"/>
<protein>
    <submittedName>
        <fullName evidence="2">Uncharacterized protein</fullName>
    </submittedName>
</protein>
<dbReference type="AlphaFoldDB" id="A0AAJ0DI52"/>
<dbReference type="Proteomes" id="UP001271007">
    <property type="component" value="Unassembled WGS sequence"/>
</dbReference>
<feature type="region of interest" description="Disordered" evidence="1">
    <location>
        <begin position="60"/>
        <end position="82"/>
    </location>
</feature>
<feature type="compositionally biased region" description="Basic and acidic residues" evidence="1">
    <location>
        <begin position="146"/>
        <end position="194"/>
    </location>
</feature>
<evidence type="ECO:0000313" key="3">
    <source>
        <dbReference type="Proteomes" id="UP001271007"/>
    </source>
</evidence>